<evidence type="ECO:0000256" key="1">
    <source>
        <dbReference type="SAM" id="MobiDB-lite"/>
    </source>
</evidence>
<dbReference type="EMBL" id="QLNQ01000029">
    <property type="protein sequence ID" value="RCK56103.1"/>
    <property type="molecule type" value="Genomic_DNA"/>
</dbReference>
<dbReference type="Proteomes" id="UP000253472">
    <property type="component" value="Unassembled WGS sequence"/>
</dbReference>
<feature type="region of interest" description="Disordered" evidence="1">
    <location>
        <begin position="53"/>
        <end position="79"/>
    </location>
</feature>
<sequence length="79" mass="8629">MTEESTLVEESLKQYVPGVNEPIPMEESMEIISIDTSMETTSTESYLRAVIANRSDDSDDLDDDDSSSTSSSASPHPVK</sequence>
<protein>
    <submittedName>
        <fullName evidence="2">Uncharacterized protein</fullName>
    </submittedName>
</protein>
<accession>A0A367XR48</accession>
<evidence type="ECO:0000313" key="3">
    <source>
        <dbReference type="Proteomes" id="UP000253472"/>
    </source>
</evidence>
<name>A0A367XR48_9ASCO</name>
<gene>
    <name evidence="2" type="ORF">Cantr_05868</name>
</gene>
<feature type="compositionally biased region" description="Acidic residues" evidence="1">
    <location>
        <begin position="57"/>
        <end position="66"/>
    </location>
</feature>
<comment type="caution">
    <text evidence="2">The sequence shown here is derived from an EMBL/GenBank/DDBJ whole genome shotgun (WGS) entry which is preliminary data.</text>
</comment>
<reference evidence="2 3" key="1">
    <citation type="submission" date="2018-06" db="EMBL/GenBank/DDBJ databases">
        <title>Whole genome sequencing of Candida tropicalis (genome annotated by CSBL at Korea University).</title>
        <authorList>
            <person name="Ahn J."/>
        </authorList>
    </citation>
    <scope>NUCLEOTIDE SEQUENCE [LARGE SCALE GENOMIC DNA]</scope>
    <source>
        <strain evidence="2 3">ATCC 20962</strain>
    </source>
</reference>
<dbReference type="AlphaFoldDB" id="A0A367XR48"/>
<keyword evidence="3" id="KW-1185">Reference proteome</keyword>
<evidence type="ECO:0000313" key="2">
    <source>
        <dbReference type="EMBL" id="RCK56103.1"/>
    </source>
</evidence>
<organism evidence="2 3">
    <name type="scientific">Candida viswanathii</name>
    <dbReference type="NCBI Taxonomy" id="5486"/>
    <lineage>
        <taxon>Eukaryota</taxon>
        <taxon>Fungi</taxon>
        <taxon>Dikarya</taxon>
        <taxon>Ascomycota</taxon>
        <taxon>Saccharomycotina</taxon>
        <taxon>Pichiomycetes</taxon>
        <taxon>Debaryomycetaceae</taxon>
        <taxon>Candida/Lodderomyces clade</taxon>
        <taxon>Candida</taxon>
    </lineage>
</organism>
<proteinExistence type="predicted"/>